<dbReference type="InterPro" id="IPR027417">
    <property type="entry name" value="P-loop_NTPase"/>
</dbReference>
<evidence type="ECO:0000256" key="3">
    <source>
        <dbReference type="ARBA" id="ARBA00022801"/>
    </source>
</evidence>
<dbReference type="GO" id="GO:0043139">
    <property type="term" value="F:5'-3' DNA helicase activity"/>
    <property type="evidence" value="ECO:0007669"/>
    <property type="project" value="UniProtKB-EC"/>
</dbReference>
<dbReference type="Pfam" id="PF21530">
    <property type="entry name" value="Pif1_2B_dom"/>
    <property type="match status" value="1"/>
</dbReference>
<name>A0A2P5D7X7_PARAD</name>
<dbReference type="EC" id="5.6.2.3" evidence="9"/>
<dbReference type="InterPro" id="IPR051055">
    <property type="entry name" value="PIF1_helicase"/>
</dbReference>
<evidence type="ECO:0000256" key="9">
    <source>
        <dbReference type="RuleBase" id="RU363044"/>
    </source>
</evidence>
<keyword evidence="6" id="KW-0238">DNA-binding</keyword>
<dbReference type="PANTHER" id="PTHR47642">
    <property type="entry name" value="ATP-DEPENDENT DNA HELICASE"/>
    <property type="match status" value="1"/>
</dbReference>
<keyword evidence="4 9" id="KW-0347">Helicase</keyword>
<dbReference type="InterPro" id="IPR010285">
    <property type="entry name" value="DNA_helicase_pif1-like_DEAD"/>
</dbReference>
<dbReference type="GO" id="GO:0005524">
    <property type="term" value="F:ATP binding"/>
    <property type="evidence" value="ECO:0007669"/>
    <property type="project" value="UniProtKB-KW"/>
</dbReference>
<dbReference type="CDD" id="cd18809">
    <property type="entry name" value="SF1_C_RecD"/>
    <property type="match status" value="1"/>
</dbReference>
<evidence type="ECO:0000313" key="11">
    <source>
        <dbReference type="EMBL" id="PON69407.1"/>
    </source>
</evidence>
<dbReference type="SMART" id="SM00382">
    <property type="entry name" value="AAA"/>
    <property type="match status" value="1"/>
</dbReference>
<gene>
    <name evidence="11" type="ORF">PanWU01x14_088480</name>
</gene>
<dbReference type="STRING" id="3476.A0A2P5D7X7"/>
<keyword evidence="2 9" id="KW-0227">DNA damage</keyword>
<proteinExistence type="inferred from homology"/>
<comment type="cofactor">
    <cofactor evidence="9">
        <name>Mg(2+)</name>
        <dbReference type="ChEBI" id="CHEBI:18420"/>
    </cofactor>
</comment>
<evidence type="ECO:0000259" key="10">
    <source>
        <dbReference type="SMART" id="SM00382"/>
    </source>
</evidence>
<keyword evidence="8" id="KW-0413">Isomerase</keyword>
<dbReference type="CDD" id="cd18037">
    <property type="entry name" value="DEXSc_Pif1_like"/>
    <property type="match status" value="1"/>
</dbReference>
<protein>
    <recommendedName>
        <fullName evidence="9">ATP-dependent DNA helicase</fullName>
        <ecNumber evidence="9">5.6.2.3</ecNumber>
    </recommendedName>
</protein>
<comment type="similarity">
    <text evidence="9">Belongs to the helicase family.</text>
</comment>
<keyword evidence="12" id="KW-1185">Reference proteome</keyword>
<feature type="domain" description="AAA+ ATPase" evidence="10">
    <location>
        <begin position="56"/>
        <end position="353"/>
    </location>
</feature>
<dbReference type="PANTHER" id="PTHR47642:SF5">
    <property type="entry name" value="ATP-DEPENDENT DNA HELICASE"/>
    <property type="match status" value="1"/>
</dbReference>
<keyword evidence="9" id="KW-0233">DNA recombination</keyword>
<comment type="caution">
    <text evidence="11">The sequence shown here is derived from an EMBL/GenBank/DDBJ whole genome shotgun (WGS) entry which is preliminary data.</text>
</comment>
<organism evidence="11 12">
    <name type="scientific">Parasponia andersonii</name>
    <name type="common">Sponia andersonii</name>
    <dbReference type="NCBI Taxonomy" id="3476"/>
    <lineage>
        <taxon>Eukaryota</taxon>
        <taxon>Viridiplantae</taxon>
        <taxon>Streptophyta</taxon>
        <taxon>Embryophyta</taxon>
        <taxon>Tracheophyta</taxon>
        <taxon>Spermatophyta</taxon>
        <taxon>Magnoliopsida</taxon>
        <taxon>eudicotyledons</taxon>
        <taxon>Gunneridae</taxon>
        <taxon>Pentapetalae</taxon>
        <taxon>rosids</taxon>
        <taxon>fabids</taxon>
        <taxon>Rosales</taxon>
        <taxon>Cannabaceae</taxon>
        <taxon>Parasponia</taxon>
    </lineage>
</organism>
<reference evidence="12" key="1">
    <citation type="submission" date="2016-06" db="EMBL/GenBank/DDBJ databases">
        <title>Parallel loss of symbiosis genes in relatives of nitrogen-fixing non-legume Parasponia.</title>
        <authorList>
            <person name="Van Velzen R."/>
            <person name="Holmer R."/>
            <person name="Bu F."/>
            <person name="Rutten L."/>
            <person name="Van Zeijl A."/>
            <person name="Liu W."/>
            <person name="Santuari L."/>
            <person name="Cao Q."/>
            <person name="Sharma T."/>
            <person name="Shen D."/>
            <person name="Roswanjaya Y."/>
            <person name="Wardhani T."/>
            <person name="Kalhor M.S."/>
            <person name="Jansen J."/>
            <person name="Van den Hoogen J."/>
            <person name="Gungor B."/>
            <person name="Hartog M."/>
            <person name="Hontelez J."/>
            <person name="Verver J."/>
            <person name="Yang W.-C."/>
            <person name="Schijlen E."/>
            <person name="Repin R."/>
            <person name="Schilthuizen M."/>
            <person name="Schranz E."/>
            <person name="Heidstra R."/>
            <person name="Miyata K."/>
            <person name="Fedorova E."/>
            <person name="Kohlen W."/>
            <person name="Bisseling T."/>
            <person name="Smit S."/>
            <person name="Geurts R."/>
        </authorList>
    </citation>
    <scope>NUCLEOTIDE SEQUENCE [LARGE SCALE GENOMIC DNA]</scope>
    <source>
        <strain evidence="12">cv. WU1-14</strain>
    </source>
</reference>
<evidence type="ECO:0000256" key="7">
    <source>
        <dbReference type="ARBA" id="ARBA00023204"/>
    </source>
</evidence>
<dbReference type="Proteomes" id="UP000237105">
    <property type="component" value="Unassembled WGS sequence"/>
</dbReference>
<evidence type="ECO:0000256" key="2">
    <source>
        <dbReference type="ARBA" id="ARBA00022763"/>
    </source>
</evidence>
<dbReference type="EMBL" id="JXTB01000056">
    <property type="protein sequence ID" value="PON69407.1"/>
    <property type="molecule type" value="Genomic_DNA"/>
</dbReference>
<keyword evidence="7 9" id="KW-0234">DNA repair</keyword>
<evidence type="ECO:0000313" key="12">
    <source>
        <dbReference type="Proteomes" id="UP000237105"/>
    </source>
</evidence>
<sequence length="542" mass="61480">MLGTRLFATAISVYRSFSTKSGEKITNGVQKIYKRKKNARIQWTDQQKQIIYSIRGHKSVFITGSAGTGKTFLLEHIIKLLRKQYRSSQVFVTASTGVAACALNGQTLHSFAGIGFHMADRDTLLNRVFSDRKACSRWKKAKALVIDETSMLDAQTFENLEFIARNIRQVDSPWGGLQLVVSGDFFQLPPVKSKGCFHNSSEDDKEFAFEADCWNSSFHLQVELEEVHRQSDPQFIKLLQSIRRGKVGPEELEYLERFRSLTTTDSSMVPEIYPRNADVKRVNEDRMKSLNNEVLVYSAVDSGIEARRKLQGIVPYELALCLGARVMLTKNLNPWHKLVNGATGTIVGFSNIDGVNEDMFTDDEDGEEDVLTDDDVDDETIDVAMSRDGLLPMVEFDMGTTMLIKPATWVVKEGDKVVAERKQIPLMLAWAVSIHKCQGMTIDRLKTDLSKVFEYGMAYVAISRVRSLEGLHLSGLDPFKIKAHPKVERFYESLAIEKDVNCEPDYIKPNEDSRSIPFEIPHKKSFGRQKFRFSRSRLESSR</sequence>
<evidence type="ECO:0000256" key="1">
    <source>
        <dbReference type="ARBA" id="ARBA00022741"/>
    </source>
</evidence>
<dbReference type="Pfam" id="PF05970">
    <property type="entry name" value="PIF1"/>
    <property type="match status" value="1"/>
</dbReference>
<dbReference type="GO" id="GO:0000723">
    <property type="term" value="P:telomere maintenance"/>
    <property type="evidence" value="ECO:0007669"/>
    <property type="project" value="InterPro"/>
</dbReference>
<keyword evidence="3 9" id="KW-0378">Hydrolase</keyword>
<evidence type="ECO:0000256" key="8">
    <source>
        <dbReference type="ARBA" id="ARBA00023235"/>
    </source>
</evidence>
<dbReference type="InterPro" id="IPR049163">
    <property type="entry name" value="Pif1-like_2B_dom"/>
</dbReference>
<evidence type="ECO:0000256" key="4">
    <source>
        <dbReference type="ARBA" id="ARBA00022806"/>
    </source>
</evidence>
<dbReference type="OrthoDB" id="272985at2759"/>
<evidence type="ECO:0000256" key="5">
    <source>
        <dbReference type="ARBA" id="ARBA00022840"/>
    </source>
</evidence>
<evidence type="ECO:0000256" key="6">
    <source>
        <dbReference type="ARBA" id="ARBA00023125"/>
    </source>
</evidence>
<dbReference type="SUPFAM" id="SSF52540">
    <property type="entry name" value="P-loop containing nucleoside triphosphate hydrolases"/>
    <property type="match status" value="2"/>
</dbReference>
<dbReference type="InterPro" id="IPR003593">
    <property type="entry name" value="AAA+_ATPase"/>
</dbReference>
<dbReference type="AlphaFoldDB" id="A0A2P5D7X7"/>
<dbReference type="GO" id="GO:0006281">
    <property type="term" value="P:DNA repair"/>
    <property type="evidence" value="ECO:0007669"/>
    <property type="project" value="UniProtKB-KW"/>
</dbReference>
<dbReference type="Gene3D" id="3.40.50.300">
    <property type="entry name" value="P-loop containing nucleotide triphosphate hydrolases"/>
    <property type="match status" value="1"/>
</dbReference>
<dbReference type="GO" id="GO:0006310">
    <property type="term" value="P:DNA recombination"/>
    <property type="evidence" value="ECO:0007669"/>
    <property type="project" value="UniProtKB-KW"/>
</dbReference>
<comment type="catalytic activity">
    <reaction evidence="9">
        <text>ATP + H2O = ADP + phosphate + H(+)</text>
        <dbReference type="Rhea" id="RHEA:13065"/>
        <dbReference type="ChEBI" id="CHEBI:15377"/>
        <dbReference type="ChEBI" id="CHEBI:15378"/>
        <dbReference type="ChEBI" id="CHEBI:30616"/>
        <dbReference type="ChEBI" id="CHEBI:43474"/>
        <dbReference type="ChEBI" id="CHEBI:456216"/>
        <dbReference type="EC" id="5.6.2.3"/>
    </reaction>
</comment>
<dbReference type="GO" id="GO:0016887">
    <property type="term" value="F:ATP hydrolysis activity"/>
    <property type="evidence" value="ECO:0007669"/>
    <property type="project" value="RHEA"/>
</dbReference>
<keyword evidence="5 9" id="KW-0067">ATP-binding</keyword>
<accession>A0A2P5D7X7</accession>
<keyword evidence="1 9" id="KW-0547">Nucleotide-binding</keyword>